<name>A0A3Q8S6Z0_9FIRM</name>
<proteinExistence type="predicted"/>
<protein>
    <submittedName>
        <fullName evidence="1">Uncharacterized protein</fullName>
    </submittedName>
</protein>
<organism evidence="1 2">
    <name type="scientific">Erysipelothrix piscisicarius</name>
    <dbReference type="NCBI Taxonomy" id="2485784"/>
    <lineage>
        <taxon>Bacteria</taxon>
        <taxon>Bacillati</taxon>
        <taxon>Bacillota</taxon>
        <taxon>Erysipelotrichia</taxon>
        <taxon>Erysipelotrichales</taxon>
        <taxon>Erysipelotrichaceae</taxon>
        <taxon>Erysipelothrix</taxon>
    </lineage>
</organism>
<keyword evidence="2" id="KW-1185">Reference proteome</keyword>
<evidence type="ECO:0000313" key="2">
    <source>
        <dbReference type="Proteomes" id="UP000278804"/>
    </source>
</evidence>
<dbReference type="Proteomes" id="UP000278804">
    <property type="component" value="Chromosome"/>
</dbReference>
<evidence type="ECO:0000313" key="1">
    <source>
        <dbReference type="EMBL" id="AZK43788.1"/>
    </source>
</evidence>
<accession>A0A3Q8S6Z0</accession>
<reference evidence="1 2" key="1">
    <citation type="journal article" date="2020" name="Int. J. Syst. Evol. Microbiol.">
        <title>Description of Erysipelothrix piscisicarius sp. nov., an emergent fish pathogen, and assessment of virulence using a tiger barb (Puntigrus tetrazona) infection model.</title>
        <authorList>
            <person name="Pomaranski E.K."/>
            <person name="Griffin M.J."/>
            <person name="Camus A.C."/>
            <person name="Armwood A.R."/>
            <person name="Shelley J."/>
            <person name="Waldbieser G.C."/>
            <person name="LaFrentz B.R."/>
            <person name="Garcia J.C."/>
            <person name="Yanong R."/>
            <person name="Soto E."/>
        </authorList>
    </citation>
    <scope>NUCLEOTIDE SEQUENCE [LARGE SCALE GENOMIC DNA]</scope>
    <source>
        <strain evidence="1 2">15TAL0474</strain>
    </source>
</reference>
<dbReference type="EMBL" id="CP034234">
    <property type="protein sequence ID" value="AZK43788.1"/>
    <property type="molecule type" value="Genomic_DNA"/>
</dbReference>
<dbReference type="RefSeq" id="WP_125164002.1">
    <property type="nucleotide sequence ID" value="NZ_CP034234.1"/>
</dbReference>
<dbReference type="KEGG" id="eri:EEI45_02375"/>
<dbReference type="AlphaFoldDB" id="A0A3Q8S6Z0"/>
<sequence>MFEWVTGNSQLQVVNLTEKSLTLNQNASSHFKDSQYVLVGFSKDGQVGIKPVTKRDLELNVYPVENLHKISIGKGYAKVNNKALCDLISAKVGKNLDGQKVIANYDKKERVLTFDLSSLNEEGVIL</sequence>
<gene>
    <name evidence="1" type="ORF">EEI45_02375</name>
</gene>